<dbReference type="PROSITE" id="PS00086">
    <property type="entry name" value="CYTOCHROME_P450"/>
    <property type="match status" value="1"/>
</dbReference>
<evidence type="ECO:0000256" key="2">
    <source>
        <dbReference type="ARBA" id="ARBA00010617"/>
    </source>
</evidence>
<dbReference type="SUPFAM" id="SSF48264">
    <property type="entry name" value="Cytochrome P450"/>
    <property type="match status" value="1"/>
</dbReference>
<comment type="similarity">
    <text evidence="2 8">Belongs to the cytochrome P450 family.</text>
</comment>
<evidence type="ECO:0000256" key="6">
    <source>
        <dbReference type="ARBA" id="ARBA00023004"/>
    </source>
</evidence>
<keyword evidence="4 8" id="KW-0479">Metal-binding</keyword>
<feature type="transmembrane region" description="Helical" evidence="10">
    <location>
        <begin position="6"/>
        <end position="24"/>
    </location>
</feature>
<dbReference type="CDD" id="cd11041">
    <property type="entry name" value="CYP503A1-like"/>
    <property type="match status" value="1"/>
</dbReference>
<dbReference type="HOGENOM" id="CLU_022195_9_2_1"/>
<evidence type="ECO:0000313" key="12">
    <source>
        <dbReference type="Proteomes" id="UP000054266"/>
    </source>
</evidence>
<evidence type="ECO:0000256" key="8">
    <source>
        <dbReference type="RuleBase" id="RU000461"/>
    </source>
</evidence>
<dbReference type="GO" id="GO:0005506">
    <property type="term" value="F:iron ion binding"/>
    <property type="evidence" value="ECO:0007669"/>
    <property type="project" value="InterPro"/>
</dbReference>
<reference evidence="11 12" key="1">
    <citation type="submission" date="2015-01" db="EMBL/GenBank/DDBJ databases">
        <title>The Genome Sequence of Capronia semiimmersa CBS27337.</title>
        <authorList>
            <consortium name="The Broad Institute Genomics Platform"/>
            <person name="Cuomo C."/>
            <person name="de Hoog S."/>
            <person name="Gorbushina A."/>
            <person name="Stielow B."/>
            <person name="Teixiera M."/>
            <person name="Abouelleil A."/>
            <person name="Chapman S.B."/>
            <person name="Priest M."/>
            <person name="Young S.K."/>
            <person name="Wortman J."/>
            <person name="Nusbaum C."/>
            <person name="Birren B."/>
        </authorList>
    </citation>
    <scope>NUCLEOTIDE SEQUENCE [LARGE SCALE GENOMIC DNA]</scope>
    <source>
        <strain evidence="11 12">CBS 27337</strain>
    </source>
</reference>
<keyword evidence="10" id="KW-1133">Transmembrane helix</keyword>
<name>A0A0D2FSB2_9EURO</name>
<dbReference type="Gene3D" id="1.10.630.10">
    <property type="entry name" value="Cytochrome P450"/>
    <property type="match status" value="1"/>
</dbReference>
<keyword evidence="3 8" id="KW-0349">Heme</keyword>
<dbReference type="STRING" id="5601.A0A0D2FSB2"/>
<sequence>MIGVLLLPYALASILIVVLGLAFYRRRRNPSLPDLPWLNTREGEWLSTLRARIRSTINYKEAIHQAYEQYSKKDQSCIIAKINGDEIILPASLITWIINQPDTVLSADEPHKDFLQTDYTFVHSVVVDKPLHHETIRSELTRQLGALTTDIMDELAAAFDDIWGTDTNEWKEVCPFETMKLIIARTSNRVFVGLPLCRNKALLEHGIGFATAVPIASVLLRPFPEFLRPLASLVIARPNRRHTKGFAHLVRPEIVRRQRLLDGQNGELEKKIGDPEPNDFLQWSIRRARDSPYAHERDPDIIAERILAVNFAAIHTSTFSITNVIFDLVASDPSKEYLETLREEASSVVAADNGVWTKAGLAKMYKTDSTLRESSRLGSFLGAGLARKVMVPEGITAPNGTFCPYGSYVSVPSNGVHNDPEHYPDAATYDPFRFSIQRESSPSSPETSSDEKNSPGCNSTATTHQRSNSNSDNYIKKANLSFVSTSPTYHPFGHGRHACPGRFFAANELKLLLAYMLTKYEFEHLNERPPSKWIGTSIVPPLTATVRIRRRMM</sequence>
<gene>
    <name evidence="11" type="ORF">PV04_05312</name>
</gene>
<proteinExistence type="inferred from homology"/>
<dbReference type="Pfam" id="PF00067">
    <property type="entry name" value="p450"/>
    <property type="match status" value="1"/>
</dbReference>
<organism evidence="11 12">
    <name type="scientific">Phialophora macrospora</name>
    <dbReference type="NCBI Taxonomy" id="1851006"/>
    <lineage>
        <taxon>Eukaryota</taxon>
        <taxon>Fungi</taxon>
        <taxon>Dikarya</taxon>
        <taxon>Ascomycota</taxon>
        <taxon>Pezizomycotina</taxon>
        <taxon>Eurotiomycetes</taxon>
        <taxon>Chaetothyriomycetidae</taxon>
        <taxon>Chaetothyriales</taxon>
        <taxon>Herpotrichiellaceae</taxon>
        <taxon>Phialophora</taxon>
    </lineage>
</organism>
<dbReference type="PANTHER" id="PTHR46206">
    <property type="entry name" value="CYTOCHROME P450"/>
    <property type="match status" value="1"/>
</dbReference>
<evidence type="ECO:0000313" key="11">
    <source>
        <dbReference type="EMBL" id="KIW69435.1"/>
    </source>
</evidence>
<comment type="cofactor">
    <cofactor evidence="1">
        <name>heme</name>
        <dbReference type="ChEBI" id="CHEBI:30413"/>
    </cofactor>
</comment>
<keyword evidence="10" id="KW-0812">Transmembrane</keyword>
<feature type="compositionally biased region" description="Polar residues" evidence="9">
    <location>
        <begin position="455"/>
        <end position="472"/>
    </location>
</feature>
<dbReference type="PANTHER" id="PTHR46206:SF1">
    <property type="entry name" value="P450, PUTATIVE (EUROFUNG)-RELATED"/>
    <property type="match status" value="1"/>
</dbReference>
<dbReference type="EMBL" id="KN846958">
    <property type="protein sequence ID" value="KIW69435.1"/>
    <property type="molecule type" value="Genomic_DNA"/>
</dbReference>
<keyword evidence="12" id="KW-1185">Reference proteome</keyword>
<dbReference type="InterPro" id="IPR017972">
    <property type="entry name" value="Cyt_P450_CS"/>
</dbReference>
<keyword evidence="6 8" id="KW-0408">Iron</keyword>
<evidence type="ECO:0000256" key="4">
    <source>
        <dbReference type="ARBA" id="ARBA00022723"/>
    </source>
</evidence>
<evidence type="ECO:0000256" key="3">
    <source>
        <dbReference type="ARBA" id="ARBA00022617"/>
    </source>
</evidence>
<keyword evidence="10" id="KW-0472">Membrane</keyword>
<dbReference type="GO" id="GO:0020037">
    <property type="term" value="F:heme binding"/>
    <property type="evidence" value="ECO:0007669"/>
    <property type="project" value="InterPro"/>
</dbReference>
<evidence type="ECO:0008006" key="13">
    <source>
        <dbReference type="Google" id="ProtNLM"/>
    </source>
</evidence>
<dbReference type="GO" id="GO:0004497">
    <property type="term" value="F:monooxygenase activity"/>
    <property type="evidence" value="ECO:0007669"/>
    <property type="project" value="UniProtKB-KW"/>
</dbReference>
<dbReference type="Proteomes" id="UP000054266">
    <property type="component" value="Unassembled WGS sequence"/>
</dbReference>
<dbReference type="AlphaFoldDB" id="A0A0D2FSB2"/>
<accession>A0A0D2FSB2</accession>
<dbReference type="InterPro" id="IPR036396">
    <property type="entry name" value="Cyt_P450_sf"/>
</dbReference>
<evidence type="ECO:0000256" key="10">
    <source>
        <dbReference type="SAM" id="Phobius"/>
    </source>
</evidence>
<feature type="region of interest" description="Disordered" evidence="9">
    <location>
        <begin position="437"/>
        <end position="472"/>
    </location>
</feature>
<dbReference type="InterPro" id="IPR001128">
    <property type="entry name" value="Cyt_P450"/>
</dbReference>
<evidence type="ECO:0000256" key="1">
    <source>
        <dbReference type="ARBA" id="ARBA00001971"/>
    </source>
</evidence>
<protein>
    <recommendedName>
        <fullName evidence="13">Cytochrome P450</fullName>
    </recommendedName>
</protein>
<keyword evidence="7 8" id="KW-0503">Monooxygenase</keyword>
<evidence type="ECO:0000256" key="5">
    <source>
        <dbReference type="ARBA" id="ARBA00023002"/>
    </source>
</evidence>
<evidence type="ECO:0000256" key="7">
    <source>
        <dbReference type="ARBA" id="ARBA00023033"/>
    </source>
</evidence>
<dbReference type="GO" id="GO:0016705">
    <property type="term" value="F:oxidoreductase activity, acting on paired donors, with incorporation or reduction of molecular oxygen"/>
    <property type="evidence" value="ECO:0007669"/>
    <property type="project" value="InterPro"/>
</dbReference>
<keyword evidence="5 8" id="KW-0560">Oxidoreductase</keyword>
<evidence type="ECO:0000256" key="9">
    <source>
        <dbReference type="SAM" id="MobiDB-lite"/>
    </source>
</evidence>